<dbReference type="InterPro" id="IPR036652">
    <property type="entry name" value="YjeF_N_dom_sf"/>
</dbReference>
<evidence type="ECO:0000256" key="2">
    <source>
        <dbReference type="ARBA" id="ARBA00000909"/>
    </source>
</evidence>
<keyword evidence="8 17" id="KW-0521">NADP</keyword>
<evidence type="ECO:0000256" key="3">
    <source>
        <dbReference type="ARBA" id="ARBA00006001"/>
    </source>
</evidence>
<dbReference type="InterPro" id="IPR017953">
    <property type="entry name" value="Carbohydrate_kinase_pred_CS"/>
</dbReference>
<reference evidence="22" key="2">
    <citation type="submission" date="2023-01" db="EMBL/GenBank/DDBJ databases">
        <authorList>
            <person name="Sun Q."/>
            <person name="Evtushenko L."/>
        </authorList>
    </citation>
    <scope>NUCLEOTIDE SEQUENCE</scope>
    <source>
        <strain evidence="22">VKM B-1513</strain>
    </source>
</reference>
<evidence type="ECO:0000256" key="15">
    <source>
        <dbReference type="ARBA" id="ARBA00048238"/>
    </source>
</evidence>
<feature type="binding site" evidence="18">
    <location>
        <begin position="122"/>
        <end position="128"/>
    </location>
    <ligand>
        <name>(6S)-NADPHX</name>
        <dbReference type="ChEBI" id="CHEBI:64076"/>
    </ligand>
</feature>
<dbReference type="Pfam" id="PF03853">
    <property type="entry name" value="YjeF_N"/>
    <property type="match status" value="1"/>
</dbReference>
<reference evidence="22" key="1">
    <citation type="journal article" date="2014" name="Int. J. Syst. Evol. Microbiol.">
        <title>Complete genome sequence of Corynebacterium casei LMG S-19264T (=DSM 44701T), isolated from a smear-ripened cheese.</title>
        <authorList>
            <consortium name="US DOE Joint Genome Institute (JGI-PGF)"/>
            <person name="Walter F."/>
            <person name="Albersmeier A."/>
            <person name="Kalinowski J."/>
            <person name="Ruckert C."/>
        </authorList>
    </citation>
    <scope>NUCLEOTIDE SEQUENCE</scope>
    <source>
        <strain evidence="22">VKM B-1513</strain>
    </source>
</reference>
<keyword evidence="6 17" id="KW-0547">Nucleotide-binding</keyword>
<comment type="similarity">
    <text evidence="17">Belongs to the NnrD/CARKD family.</text>
</comment>
<comment type="catalytic activity">
    <reaction evidence="2 18 19">
        <text>(6R)-NADPHX = (6S)-NADPHX</text>
        <dbReference type="Rhea" id="RHEA:32227"/>
        <dbReference type="ChEBI" id="CHEBI:64076"/>
        <dbReference type="ChEBI" id="CHEBI:64077"/>
        <dbReference type="EC" id="5.1.99.6"/>
    </reaction>
</comment>
<dbReference type="Proteomes" id="UP001143486">
    <property type="component" value="Unassembled WGS sequence"/>
</dbReference>
<comment type="caution">
    <text evidence="17">Lacks conserved residue(s) required for the propagation of feature annotation.</text>
</comment>
<dbReference type="SUPFAM" id="SSF64153">
    <property type="entry name" value="YjeF N-terminal domain-like"/>
    <property type="match status" value="1"/>
</dbReference>
<keyword evidence="11 18" id="KW-0413">Isomerase</keyword>
<evidence type="ECO:0000256" key="5">
    <source>
        <dbReference type="ARBA" id="ARBA00022723"/>
    </source>
</evidence>
<protein>
    <recommendedName>
        <fullName evidence="19">Bifunctional NAD(P)H-hydrate repair enzyme</fullName>
    </recommendedName>
    <alternativeName>
        <fullName evidence="19">Nicotinamide nucleotide repair protein</fullName>
    </alternativeName>
    <domain>
        <recommendedName>
            <fullName evidence="19">ADP-dependent (S)-NAD(P)H-hydrate dehydratase</fullName>
            <ecNumber evidence="19">4.2.1.136</ecNumber>
        </recommendedName>
        <alternativeName>
            <fullName evidence="19">ADP-dependent NAD(P)HX dehydratase</fullName>
        </alternativeName>
    </domain>
    <domain>
        <recommendedName>
            <fullName evidence="19">NAD(P)H-hydrate epimerase</fullName>
            <ecNumber evidence="19">5.1.99.6</ecNumber>
        </recommendedName>
    </domain>
</protein>
<dbReference type="EC" id="5.1.99.6" evidence="19"/>
<dbReference type="AlphaFoldDB" id="A0A9W6IMU2"/>
<comment type="function">
    <text evidence="17">Catalyzes the dehydration of the S-form of NAD(P)HX at the expense of ADP, which is converted to AMP. Together with NAD(P)HX epimerase, which catalyzes the epimerization of the S- and R-forms, the enzyme allows the repair of both epimers of NAD(P)HX, a damaged form of NAD(P)H that is a result of enzymatic or heat-dependent hydration.</text>
</comment>
<evidence type="ECO:0000256" key="12">
    <source>
        <dbReference type="ARBA" id="ARBA00023239"/>
    </source>
</evidence>
<dbReference type="GO" id="GO:0052855">
    <property type="term" value="F:ADP-dependent NAD(P)H-hydrate dehydratase activity"/>
    <property type="evidence" value="ECO:0007669"/>
    <property type="project" value="UniProtKB-UniRule"/>
</dbReference>
<evidence type="ECO:0000256" key="19">
    <source>
        <dbReference type="PIRNR" id="PIRNR017184"/>
    </source>
</evidence>
<evidence type="ECO:0000259" key="21">
    <source>
        <dbReference type="PROSITE" id="PS51385"/>
    </source>
</evidence>
<feature type="binding site" evidence="18">
    <location>
        <position position="154"/>
    </location>
    <ligand>
        <name>K(+)</name>
        <dbReference type="ChEBI" id="CHEBI:29103"/>
    </ligand>
</feature>
<keyword evidence="23" id="KW-1185">Reference proteome</keyword>
<evidence type="ECO:0000256" key="6">
    <source>
        <dbReference type="ARBA" id="ARBA00022741"/>
    </source>
</evidence>
<dbReference type="PROSITE" id="PS01050">
    <property type="entry name" value="YJEF_C_2"/>
    <property type="match status" value="1"/>
</dbReference>
<keyword evidence="10 17" id="KW-0520">NAD</keyword>
<dbReference type="CDD" id="cd01171">
    <property type="entry name" value="YXKO-related"/>
    <property type="match status" value="1"/>
</dbReference>
<dbReference type="GO" id="GO:0110051">
    <property type="term" value="P:metabolite repair"/>
    <property type="evidence" value="ECO:0007669"/>
    <property type="project" value="TreeGrafter"/>
</dbReference>
<feature type="domain" description="YjeF N-terminal" evidence="21">
    <location>
        <begin position="11"/>
        <end position="208"/>
    </location>
</feature>
<feature type="binding site" evidence="17">
    <location>
        <position position="253"/>
    </location>
    <ligand>
        <name>(6S)-NADPHX</name>
        <dbReference type="ChEBI" id="CHEBI:64076"/>
    </ligand>
</feature>
<dbReference type="PROSITE" id="PS51385">
    <property type="entry name" value="YJEF_N"/>
    <property type="match status" value="1"/>
</dbReference>
<dbReference type="GO" id="GO:0046496">
    <property type="term" value="P:nicotinamide nucleotide metabolic process"/>
    <property type="evidence" value="ECO:0007669"/>
    <property type="project" value="UniProtKB-UniRule"/>
</dbReference>
<evidence type="ECO:0000256" key="10">
    <source>
        <dbReference type="ARBA" id="ARBA00023027"/>
    </source>
</evidence>
<comment type="function">
    <text evidence="14 19">Bifunctional enzyme that catalyzes the epimerization of the S- and R-forms of NAD(P)HX and the dehydration of the S-form of NAD(P)HX at the expense of ADP, which is converted to AMP. This allows the repair of both epimers of NAD(P)HX, a damaged form of NAD(P)H that is a result of enzymatic or heat-dependent hydration.</text>
</comment>
<dbReference type="HAMAP" id="MF_01966">
    <property type="entry name" value="NADHX_epimerase"/>
    <property type="match status" value="1"/>
</dbReference>
<accession>A0A9W6IMU2</accession>
<dbReference type="GO" id="GO:0046872">
    <property type="term" value="F:metal ion binding"/>
    <property type="evidence" value="ECO:0007669"/>
    <property type="project" value="UniProtKB-UniRule"/>
</dbReference>
<evidence type="ECO:0000256" key="16">
    <source>
        <dbReference type="ARBA" id="ARBA00049209"/>
    </source>
</evidence>
<keyword evidence="13" id="KW-0511">Multifunctional enzyme</keyword>
<dbReference type="InterPro" id="IPR000631">
    <property type="entry name" value="CARKD"/>
</dbReference>
<comment type="function">
    <text evidence="18">Catalyzes the epimerization of the S- and R-forms of NAD(P)HX, a damaged form of NAD(P)H that is a result of enzymatic or heat-dependent hydration. This is a prerequisite for the S-specific NAD(P)H-hydrate dehydratase to allow the repair of both epimers of NAD(P)HX.</text>
</comment>
<evidence type="ECO:0000256" key="4">
    <source>
        <dbReference type="ARBA" id="ARBA00009524"/>
    </source>
</evidence>
<feature type="binding site" evidence="17">
    <location>
        <position position="434"/>
    </location>
    <ligand>
        <name>(6S)-NADPHX</name>
        <dbReference type="ChEBI" id="CHEBI:64076"/>
    </ligand>
</feature>
<name>A0A9W6IMU2_9PROT</name>
<feature type="binding site" evidence="18">
    <location>
        <begin position="57"/>
        <end position="61"/>
    </location>
    <ligand>
        <name>(6S)-NADPHX</name>
        <dbReference type="ChEBI" id="CHEBI:64076"/>
    </ligand>
</feature>
<comment type="subunit">
    <text evidence="17">Homotetramer.</text>
</comment>
<comment type="cofactor">
    <cofactor evidence="17">
        <name>Mg(2+)</name>
        <dbReference type="ChEBI" id="CHEBI:18420"/>
    </cofactor>
</comment>
<comment type="catalytic activity">
    <reaction evidence="16 17 19">
        <text>(6S)-NADPHX + ADP = AMP + phosphate + NADPH + H(+)</text>
        <dbReference type="Rhea" id="RHEA:32235"/>
        <dbReference type="ChEBI" id="CHEBI:15378"/>
        <dbReference type="ChEBI" id="CHEBI:43474"/>
        <dbReference type="ChEBI" id="CHEBI:57783"/>
        <dbReference type="ChEBI" id="CHEBI:64076"/>
        <dbReference type="ChEBI" id="CHEBI:456215"/>
        <dbReference type="ChEBI" id="CHEBI:456216"/>
        <dbReference type="EC" id="4.2.1.136"/>
    </reaction>
</comment>
<comment type="similarity">
    <text evidence="18">Belongs to the NnrE/AIBP family.</text>
</comment>
<evidence type="ECO:0000256" key="18">
    <source>
        <dbReference type="HAMAP-Rule" id="MF_01966"/>
    </source>
</evidence>
<evidence type="ECO:0000256" key="17">
    <source>
        <dbReference type="HAMAP-Rule" id="MF_01965"/>
    </source>
</evidence>
<dbReference type="GO" id="GO:0052856">
    <property type="term" value="F:NAD(P)HX epimerase activity"/>
    <property type="evidence" value="ECO:0007669"/>
    <property type="project" value="UniProtKB-UniRule"/>
</dbReference>
<feature type="domain" description="YjeF C-terminal" evidence="20">
    <location>
        <begin position="218"/>
        <end position="488"/>
    </location>
</feature>
<dbReference type="InterPro" id="IPR029056">
    <property type="entry name" value="Ribokinase-like"/>
</dbReference>
<dbReference type="NCBIfam" id="TIGR00196">
    <property type="entry name" value="yjeF_cterm"/>
    <property type="match status" value="1"/>
</dbReference>
<comment type="catalytic activity">
    <reaction evidence="1 18 19">
        <text>(6R)-NADHX = (6S)-NADHX</text>
        <dbReference type="Rhea" id="RHEA:32215"/>
        <dbReference type="ChEBI" id="CHEBI:64074"/>
        <dbReference type="ChEBI" id="CHEBI:64075"/>
        <dbReference type="EC" id="5.1.99.6"/>
    </reaction>
</comment>
<dbReference type="PANTHER" id="PTHR12592">
    <property type="entry name" value="ATP-DEPENDENT (S)-NAD(P)H-HYDRATE DEHYDRATASE FAMILY MEMBER"/>
    <property type="match status" value="1"/>
</dbReference>
<comment type="catalytic activity">
    <reaction evidence="15 17 19">
        <text>(6S)-NADHX + ADP = AMP + phosphate + NADH + H(+)</text>
        <dbReference type="Rhea" id="RHEA:32223"/>
        <dbReference type="ChEBI" id="CHEBI:15378"/>
        <dbReference type="ChEBI" id="CHEBI:43474"/>
        <dbReference type="ChEBI" id="CHEBI:57945"/>
        <dbReference type="ChEBI" id="CHEBI:64074"/>
        <dbReference type="ChEBI" id="CHEBI:456215"/>
        <dbReference type="ChEBI" id="CHEBI:456216"/>
        <dbReference type="EC" id="4.2.1.136"/>
    </reaction>
</comment>
<keyword evidence="5 18" id="KW-0479">Metal-binding</keyword>
<dbReference type="InterPro" id="IPR030677">
    <property type="entry name" value="Nnr"/>
</dbReference>
<dbReference type="Gene3D" id="3.40.1190.20">
    <property type="match status" value="1"/>
</dbReference>
<dbReference type="RefSeq" id="WP_271186784.1">
    <property type="nucleotide sequence ID" value="NZ_BSFE01000004.1"/>
</dbReference>
<comment type="cofactor">
    <cofactor evidence="18 19">
        <name>K(+)</name>
        <dbReference type="ChEBI" id="CHEBI:29103"/>
    </cofactor>
    <text evidence="18 19">Binds 1 potassium ion per subunit.</text>
</comment>
<evidence type="ECO:0000256" key="11">
    <source>
        <dbReference type="ARBA" id="ARBA00023235"/>
    </source>
</evidence>
<feature type="binding site" evidence="17">
    <location>
        <position position="433"/>
    </location>
    <ligand>
        <name>AMP</name>
        <dbReference type="ChEBI" id="CHEBI:456215"/>
    </ligand>
</feature>
<dbReference type="SUPFAM" id="SSF53613">
    <property type="entry name" value="Ribokinase-like"/>
    <property type="match status" value="1"/>
</dbReference>
<evidence type="ECO:0000313" key="22">
    <source>
        <dbReference type="EMBL" id="GLK52417.1"/>
    </source>
</evidence>
<dbReference type="GO" id="GO:0005524">
    <property type="term" value="F:ATP binding"/>
    <property type="evidence" value="ECO:0007669"/>
    <property type="project" value="UniProtKB-UniRule"/>
</dbReference>
<dbReference type="EC" id="4.2.1.136" evidence="19"/>
<dbReference type="PIRSF" id="PIRSF017184">
    <property type="entry name" value="Nnr"/>
    <property type="match status" value="1"/>
</dbReference>
<feature type="binding site" evidence="17">
    <location>
        <begin position="404"/>
        <end position="408"/>
    </location>
    <ligand>
        <name>AMP</name>
        <dbReference type="ChEBI" id="CHEBI:456215"/>
    </ligand>
</feature>
<keyword evidence="9 18" id="KW-0630">Potassium</keyword>
<evidence type="ECO:0000256" key="1">
    <source>
        <dbReference type="ARBA" id="ARBA00000013"/>
    </source>
</evidence>
<evidence type="ECO:0000256" key="8">
    <source>
        <dbReference type="ARBA" id="ARBA00022857"/>
    </source>
</evidence>
<feature type="binding site" evidence="18">
    <location>
        <position position="58"/>
    </location>
    <ligand>
        <name>K(+)</name>
        <dbReference type="ChEBI" id="CHEBI:29103"/>
    </ligand>
</feature>
<keyword evidence="7 17" id="KW-0067">ATP-binding</keyword>
<dbReference type="Gene3D" id="3.40.50.10260">
    <property type="entry name" value="YjeF N-terminal domain"/>
    <property type="match status" value="1"/>
</dbReference>
<comment type="caution">
    <text evidence="22">The sequence shown here is derived from an EMBL/GenBank/DDBJ whole genome shotgun (WGS) entry which is preliminary data.</text>
</comment>
<dbReference type="NCBIfam" id="TIGR00197">
    <property type="entry name" value="yjeF_nterm"/>
    <property type="match status" value="1"/>
</dbReference>
<sequence>MHDDILNTKDCGVCDRHAAENGVSGESLMARAGAAVAQAIRERWAPRETVVLCGPGNNGGDGFICAAALREAGWPVRVCLMGGQDQLKGDAAWAAGVWHETPERAAPAAFDTADLIVDALFGAGLNRPPEGEAAALITAMSGRGVPVVAIDLPSGVSGDLARADGAVAAAGLTVTFHRRKPAHSLEPAASLCGEVVLADIGIPASWRDAVQPCARENGPQLWFSSLPAARAGDHKHARGRLAVFSGGASSTGAARLAARAGLRAGAGLVTLASPPSALMINAVGSTAVMVRRWTDPAATDTLLENLRADAAVLGPAMGVGEGTRESVISAARAAAVLVLDADALTSFEDAPEVLFAVLRPGDVLTPHPGEFRRLFPDIAARDDLNRIQAAAMAAERAGCCVLLKGPDTVIAAPGHLPVINRHASPALATAGSGDVLAGLIGGLAAQGVGGFDAACAAAWLHGDCALRLGTGLIAEDLADILPERLGTLHRTMQRQRALGHLIAHKS</sequence>
<evidence type="ECO:0000256" key="14">
    <source>
        <dbReference type="ARBA" id="ARBA00025153"/>
    </source>
</evidence>
<evidence type="ECO:0000313" key="23">
    <source>
        <dbReference type="Proteomes" id="UP001143486"/>
    </source>
</evidence>
<dbReference type="PROSITE" id="PS51383">
    <property type="entry name" value="YJEF_C_3"/>
    <property type="match status" value="1"/>
</dbReference>
<organism evidence="22 23">
    <name type="scientific">Maricaulis virginensis</name>
    <dbReference type="NCBI Taxonomy" id="144022"/>
    <lineage>
        <taxon>Bacteria</taxon>
        <taxon>Pseudomonadati</taxon>
        <taxon>Pseudomonadota</taxon>
        <taxon>Alphaproteobacteria</taxon>
        <taxon>Maricaulales</taxon>
        <taxon>Maricaulaceae</taxon>
        <taxon>Maricaulis</taxon>
    </lineage>
</organism>
<keyword evidence="12 17" id="KW-0456">Lyase</keyword>
<feature type="binding site" evidence="18">
    <location>
        <position position="151"/>
    </location>
    <ligand>
        <name>(6S)-NADPHX</name>
        <dbReference type="ChEBI" id="CHEBI:64076"/>
    </ligand>
</feature>
<dbReference type="HAMAP" id="MF_01965">
    <property type="entry name" value="NADHX_dehydratase"/>
    <property type="match status" value="1"/>
</dbReference>
<dbReference type="InterPro" id="IPR004443">
    <property type="entry name" value="YjeF_N_dom"/>
</dbReference>
<evidence type="ECO:0000256" key="13">
    <source>
        <dbReference type="ARBA" id="ARBA00023268"/>
    </source>
</evidence>
<feature type="binding site" evidence="17">
    <location>
        <position position="367"/>
    </location>
    <ligand>
        <name>(6S)-NADPHX</name>
        <dbReference type="ChEBI" id="CHEBI:64076"/>
    </ligand>
</feature>
<dbReference type="PANTHER" id="PTHR12592:SF0">
    <property type="entry name" value="ATP-DEPENDENT (S)-NAD(P)H-HYDRATE DEHYDRATASE"/>
    <property type="match status" value="1"/>
</dbReference>
<evidence type="ECO:0000256" key="9">
    <source>
        <dbReference type="ARBA" id="ARBA00022958"/>
    </source>
</evidence>
<gene>
    <name evidence="18" type="primary">nnrE</name>
    <name evidence="17" type="synonym">nnrD</name>
    <name evidence="22" type="ORF">GCM10017621_19250</name>
</gene>
<comment type="similarity">
    <text evidence="3 19">In the N-terminal section; belongs to the NnrE/AIBP family.</text>
</comment>
<comment type="similarity">
    <text evidence="4 19">In the C-terminal section; belongs to the NnrD/CARKD family.</text>
</comment>
<feature type="binding site" evidence="18">
    <location>
        <position position="118"/>
    </location>
    <ligand>
        <name>K(+)</name>
        <dbReference type="ChEBI" id="CHEBI:29103"/>
    </ligand>
</feature>
<proteinExistence type="inferred from homology"/>
<evidence type="ECO:0000259" key="20">
    <source>
        <dbReference type="PROSITE" id="PS51383"/>
    </source>
</evidence>
<dbReference type="Pfam" id="PF01256">
    <property type="entry name" value="Carb_kinase"/>
    <property type="match status" value="1"/>
</dbReference>
<dbReference type="EMBL" id="BSFE01000004">
    <property type="protein sequence ID" value="GLK52417.1"/>
    <property type="molecule type" value="Genomic_DNA"/>
</dbReference>
<evidence type="ECO:0000256" key="7">
    <source>
        <dbReference type="ARBA" id="ARBA00022840"/>
    </source>
</evidence>